<evidence type="ECO:0000313" key="1">
    <source>
        <dbReference type="EMBL" id="HIZ15800.1"/>
    </source>
</evidence>
<gene>
    <name evidence="1" type="ORF">H9816_07835</name>
</gene>
<dbReference type="Pfam" id="PF16271">
    <property type="entry name" value="DUF4924"/>
    <property type="match status" value="1"/>
</dbReference>
<dbReference type="AlphaFoldDB" id="A0A9D2DEY0"/>
<name>A0A9D2DEY0_9BACT</name>
<comment type="caution">
    <text evidence="1">The sequence shown here is derived from an EMBL/GenBank/DDBJ whole genome shotgun (WGS) entry which is preliminary data.</text>
</comment>
<dbReference type="Proteomes" id="UP000824014">
    <property type="component" value="Unassembled WGS sequence"/>
</dbReference>
<protein>
    <submittedName>
        <fullName evidence="1">DUF4924 family protein</fullName>
    </submittedName>
</protein>
<dbReference type="InterPro" id="IPR032574">
    <property type="entry name" value="DUF4924"/>
</dbReference>
<reference evidence="1" key="1">
    <citation type="journal article" date="2021" name="PeerJ">
        <title>Extensive microbial diversity within the chicken gut microbiome revealed by metagenomics and culture.</title>
        <authorList>
            <person name="Gilroy R."/>
            <person name="Ravi A."/>
            <person name="Getino M."/>
            <person name="Pursley I."/>
            <person name="Horton D.L."/>
            <person name="Alikhan N.F."/>
            <person name="Baker D."/>
            <person name="Gharbi K."/>
            <person name="Hall N."/>
            <person name="Watson M."/>
            <person name="Adriaenssens E.M."/>
            <person name="Foster-Nyarko E."/>
            <person name="Jarju S."/>
            <person name="Secka A."/>
            <person name="Antonio M."/>
            <person name="Oren A."/>
            <person name="Chaudhuri R.R."/>
            <person name="La Ragione R."/>
            <person name="Hildebrand F."/>
            <person name="Pallen M.J."/>
        </authorList>
    </citation>
    <scope>NUCLEOTIDE SEQUENCE</scope>
    <source>
        <strain evidence="1">ChiHjej11B10-19426</strain>
    </source>
</reference>
<proteinExistence type="predicted"/>
<dbReference type="EMBL" id="DXCC01000030">
    <property type="protein sequence ID" value="HIZ15800.1"/>
    <property type="molecule type" value="Genomic_DNA"/>
</dbReference>
<reference evidence="1" key="2">
    <citation type="submission" date="2021-04" db="EMBL/GenBank/DDBJ databases">
        <authorList>
            <person name="Gilroy R."/>
        </authorList>
    </citation>
    <scope>NUCLEOTIDE SEQUENCE</scope>
    <source>
        <strain evidence="1">ChiHjej11B10-19426</strain>
    </source>
</reference>
<organism evidence="1 2">
    <name type="scientific">Candidatus Tidjanibacter faecipullorum</name>
    <dbReference type="NCBI Taxonomy" id="2838766"/>
    <lineage>
        <taxon>Bacteria</taxon>
        <taxon>Pseudomonadati</taxon>
        <taxon>Bacteroidota</taxon>
        <taxon>Bacteroidia</taxon>
        <taxon>Bacteroidales</taxon>
        <taxon>Rikenellaceae</taxon>
        <taxon>Tidjanibacter</taxon>
    </lineage>
</organism>
<sequence>MYIAQAKRKENIAEYILYLWQLEDLLRALQFSPEAIWTQLVAPQAGDDPRRQNDLLMWYVDLGSLLREEGKTRSGHLDHTLHLIADLNDLHTELLKAPAGARYRALYARLQPELPRLRALIGKADLSDTELAFRVLYAAMLYRIKGDDAHRKAVTDSLELVSPVIGELARIFHLVEKGELDIWKEPDDEKDAPSC</sequence>
<evidence type="ECO:0000313" key="2">
    <source>
        <dbReference type="Proteomes" id="UP000824014"/>
    </source>
</evidence>
<accession>A0A9D2DEY0</accession>